<feature type="non-terminal residue" evidence="1">
    <location>
        <position position="1"/>
    </location>
</feature>
<evidence type="ECO:0008006" key="2">
    <source>
        <dbReference type="Google" id="ProtNLM"/>
    </source>
</evidence>
<protein>
    <recommendedName>
        <fullName evidence="2">Nudix hydrolase domain-containing protein</fullName>
    </recommendedName>
</protein>
<dbReference type="OrthoDB" id="276276at2759"/>
<proteinExistence type="predicted"/>
<gene>
    <name evidence="1" type="ORF">FIBSPDRAFT_713265</name>
</gene>
<reference evidence="1" key="1">
    <citation type="journal article" date="2016" name="Mol. Biol. Evol.">
        <title>Comparative Genomics of Early-Diverging Mushroom-Forming Fungi Provides Insights into the Origins of Lignocellulose Decay Capabilities.</title>
        <authorList>
            <person name="Nagy L.G."/>
            <person name="Riley R."/>
            <person name="Tritt A."/>
            <person name="Adam C."/>
            <person name="Daum C."/>
            <person name="Floudas D."/>
            <person name="Sun H."/>
            <person name="Yadav J.S."/>
            <person name="Pangilinan J."/>
            <person name="Larsson K.H."/>
            <person name="Matsuura K."/>
            <person name="Barry K."/>
            <person name="Labutti K."/>
            <person name="Kuo R."/>
            <person name="Ohm R.A."/>
            <person name="Bhattacharya S.S."/>
            <person name="Shirouzu T."/>
            <person name="Yoshinaga Y."/>
            <person name="Martin F.M."/>
            <person name="Grigoriev I.V."/>
            <person name="Hibbett D.S."/>
        </authorList>
    </citation>
    <scope>NUCLEOTIDE SEQUENCE [LARGE SCALE GENOMIC DNA]</scope>
    <source>
        <strain evidence="1">CBS 109695</strain>
    </source>
</reference>
<evidence type="ECO:0000313" key="1">
    <source>
        <dbReference type="EMBL" id="KZP15749.1"/>
    </source>
</evidence>
<sequence length="83" mass="9042">DTILSTAQETWEEMGLVTKRIVGTFQGFERESGKGLTLQINFLVEVDWGAVKINPEEHQALACEAQGCNLGKSEGSMRGVVSD</sequence>
<dbReference type="EMBL" id="KV417601">
    <property type="protein sequence ID" value="KZP15749.1"/>
    <property type="molecule type" value="Genomic_DNA"/>
</dbReference>
<accession>A0A166EGQ7</accession>
<feature type="non-terminal residue" evidence="1">
    <location>
        <position position="83"/>
    </location>
</feature>
<dbReference type="AlphaFoldDB" id="A0A166EGQ7"/>
<name>A0A166EGQ7_9AGAM</name>
<organism evidence="1">
    <name type="scientific">Athelia psychrophila</name>
    <dbReference type="NCBI Taxonomy" id="1759441"/>
    <lineage>
        <taxon>Eukaryota</taxon>
        <taxon>Fungi</taxon>
        <taxon>Dikarya</taxon>
        <taxon>Basidiomycota</taxon>
        <taxon>Agaricomycotina</taxon>
        <taxon>Agaricomycetes</taxon>
        <taxon>Agaricomycetidae</taxon>
        <taxon>Atheliales</taxon>
        <taxon>Atheliaceae</taxon>
        <taxon>Athelia</taxon>
    </lineage>
</organism>